<dbReference type="FunFam" id="3.80.10.10:FF:001164">
    <property type="entry name" value="GH01279p"/>
    <property type="match status" value="1"/>
</dbReference>
<dbReference type="SUPFAM" id="SSF52058">
    <property type="entry name" value="L domain-like"/>
    <property type="match status" value="1"/>
</dbReference>
<dbReference type="SMART" id="SM00082">
    <property type="entry name" value="LRRCT"/>
    <property type="match status" value="1"/>
</dbReference>
<dbReference type="Proteomes" id="UP001474421">
    <property type="component" value="Unassembled WGS sequence"/>
</dbReference>
<dbReference type="Pfam" id="PF13855">
    <property type="entry name" value="LRR_8"/>
    <property type="match status" value="2"/>
</dbReference>
<evidence type="ECO:0000256" key="1">
    <source>
        <dbReference type="ARBA" id="ARBA00022614"/>
    </source>
</evidence>
<protein>
    <submittedName>
        <fullName evidence="5">SLIT and NTRK-like 6</fullName>
    </submittedName>
</protein>
<accession>A0AAW1C3N3</accession>
<dbReference type="PANTHER" id="PTHR45842:SF22">
    <property type="entry name" value="INSULIN-LIKE GROWTH FACTOR-BINDING PROTEIN COMPLEX ACID LABILE SUBUNIT ISOFORM X1"/>
    <property type="match status" value="1"/>
</dbReference>
<keyword evidence="3" id="KW-0677">Repeat</keyword>
<dbReference type="InterPro" id="IPR003591">
    <property type="entry name" value="Leu-rich_rpt_typical-subtyp"/>
</dbReference>
<dbReference type="SMART" id="SM00369">
    <property type="entry name" value="LRR_TYP"/>
    <property type="match status" value="7"/>
</dbReference>
<dbReference type="PANTHER" id="PTHR45842">
    <property type="entry name" value="SYNAPTIC ADHESION-LIKE MOLECULE SALM"/>
    <property type="match status" value="1"/>
</dbReference>
<keyword evidence="2" id="KW-0732">Signal</keyword>
<dbReference type="AlphaFoldDB" id="A0AAW1C3N3"/>
<comment type="caution">
    <text evidence="5">The sequence shown here is derived from an EMBL/GenBank/DDBJ whole genome shotgun (WGS) entry which is preliminary data.</text>
</comment>
<evidence type="ECO:0000259" key="4">
    <source>
        <dbReference type="SMART" id="SM00082"/>
    </source>
</evidence>
<dbReference type="PROSITE" id="PS51450">
    <property type="entry name" value="LRR"/>
    <property type="match status" value="4"/>
</dbReference>
<feature type="domain" description="LRRCT" evidence="4">
    <location>
        <begin position="310"/>
        <end position="361"/>
    </location>
</feature>
<evidence type="ECO:0000256" key="2">
    <source>
        <dbReference type="ARBA" id="ARBA00022729"/>
    </source>
</evidence>
<evidence type="ECO:0000256" key="3">
    <source>
        <dbReference type="ARBA" id="ARBA00022737"/>
    </source>
</evidence>
<keyword evidence="1" id="KW-0433">Leucine-rich repeat</keyword>
<dbReference type="PRINTS" id="PR00019">
    <property type="entry name" value="LEURICHRPT"/>
</dbReference>
<dbReference type="GO" id="GO:0016020">
    <property type="term" value="C:membrane"/>
    <property type="evidence" value="ECO:0007669"/>
    <property type="project" value="UniProtKB-SubCell"/>
</dbReference>
<dbReference type="EMBL" id="JAOTOJ010000001">
    <property type="protein sequence ID" value="KAK9408984.1"/>
    <property type="molecule type" value="Genomic_DNA"/>
</dbReference>
<reference evidence="5 6" key="1">
    <citation type="journal article" date="2024" name="Proc. Natl. Acad. Sci. U.S.A.">
        <title>The genetic regulatory architecture and epigenomic basis for age-related changes in rattlesnake venom.</title>
        <authorList>
            <person name="Hogan M.P."/>
            <person name="Holding M.L."/>
            <person name="Nystrom G.S."/>
            <person name="Colston T.J."/>
            <person name="Bartlett D.A."/>
            <person name="Mason A.J."/>
            <person name="Ellsworth S.A."/>
            <person name="Rautsaw R.M."/>
            <person name="Lawrence K.C."/>
            <person name="Strickland J.L."/>
            <person name="He B."/>
            <person name="Fraser P."/>
            <person name="Margres M.J."/>
            <person name="Gilbert D.M."/>
            <person name="Gibbs H.L."/>
            <person name="Parkinson C.L."/>
            <person name="Rokyta D.R."/>
        </authorList>
    </citation>
    <scope>NUCLEOTIDE SEQUENCE [LARGE SCALE GENOMIC DNA]</scope>
    <source>
        <strain evidence="5">DRR0105</strain>
    </source>
</reference>
<evidence type="ECO:0000313" key="5">
    <source>
        <dbReference type="EMBL" id="KAK9408984.1"/>
    </source>
</evidence>
<dbReference type="Gene3D" id="3.80.10.10">
    <property type="entry name" value="Ribonuclease Inhibitor"/>
    <property type="match status" value="2"/>
</dbReference>
<dbReference type="Pfam" id="PF00560">
    <property type="entry name" value="LRR_1"/>
    <property type="match status" value="1"/>
</dbReference>
<dbReference type="InterPro" id="IPR000483">
    <property type="entry name" value="Cys-rich_flank_reg_C"/>
</dbReference>
<organism evidence="5 6">
    <name type="scientific">Crotalus adamanteus</name>
    <name type="common">Eastern diamondback rattlesnake</name>
    <dbReference type="NCBI Taxonomy" id="8729"/>
    <lineage>
        <taxon>Eukaryota</taxon>
        <taxon>Metazoa</taxon>
        <taxon>Chordata</taxon>
        <taxon>Craniata</taxon>
        <taxon>Vertebrata</taxon>
        <taxon>Euteleostomi</taxon>
        <taxon>Lepidosauria</taxon>
        <taxon>Squamata</taxon>
        <taxon>Bifurcata</taxon>
        <taxon>Unidentata</taxon>
        <taxon>Episquamata</taxon>
        <taxon>Toxicofera</taxon>
        <taxon>Serpentes</taxon>
        <taxon>Colubroidea</taxon>
        <taxon>Viperidae</taxon>
        <taxon>Crotalinae</taxon>
        <taxon>Crotalus</taxon>
    </lineage>
</organism>
<proteinExistence type="predicted"/>
<dbReference type="InterPro" id="IPR032675">
    <property type="entry name" value="LRR_dom_sf"/>
</dbReference>
<evidence type="ECO:0000313" key="6">
    <source>
        <dbReference type="Proteomes" id="UP001474421"/>
    </source>
</evidence>
<dbReference type="InterPro" id="IPR050467">
    <property type="entry name" value="LRFN"/>
</dbReference>
<keyword evidence="6" id="KW-1185">Reference proteome</keyword>
<gene>
    <name evidence="5" type="ORF">NXF25_000159</name>
</gene>
<dbReference type="InterPro" id="IPR001611">
    <property type="entry name" value="Leu-rich_rpt"/>
</dbReference>
<name>A0AAW1C3N3_CROAD</name>
<sequence length="362" mass="40465">MVGGERGLGCGLCESEAEGDASLFLSLLRPRMTSSPPSLLIACLVMSLSSYTQQVLYCPPTPAPESITEFVCNSPSLREFPTGFPARAKRISVEFTQVSSLGVEALQGLPNLQELHLSNNRLKTLPSGLFRNLPQLHTLDLSRNLLEDLPPEIFTNASSLTHLSLSENQLAELRPSWFETLEKLRILGLDHNQVKEIPISCFDKLEELTSLDLSFNLIHRLTTGMFSGLDNLEKLVLESNPIQCIMGRTFHWRPKLSVLSLKNSSLTNIMGFFQPLDQLELLDLSDNELTTLDPPVHKPSANLSLDLSGNPWACDCRLENLLRWLKDHNIHLYSKEEFVCASPKHLKGERATSLQTYQICPC</sequence>